<gene>
    <name evidence="1" type="ORF">EPA93_05515</name>
</gene>
<keyword evidence="2" id="KW-1185">Reference proteome</keyword>
<evidence type="ECO:0000313" key="1">
    <source>
        <dbReference type="EMBL" id="QBD75489.1"/>
    </source>
</evidence>
<name>A0A4P6JK28_KTERU</name>
<organism evidence="1 2">
    <name type="scientific">Ktedonosporobacter rubrisoli</name>
    <dbReference type="NCBI Taxonomy" id="2509675"/>
    <lineage>
        <taxon>Bacteria</taxon>
        <taxon>Bacillati</taxon>
        <taxon>Chloroflexota</taxon>
        <taxon>Ktedonobacteria</taxon>
        <taxon>Ktedonobacterales</taxon>
        <taxon>Ktedonosporobacteraceae</taxon>
        <taxon>Ktedonosporobacter</taxon>
    </lineage>
</organism>
<dbReference type="EMBL" id="CP035758">
    <property type="protein sequence ID" value="QBD75489.1"/>
    <property type="molecule type" value="Genomic_DNA"/>
</dbReference>
<dbReference type="Proteomes" id="UP000290365">
    <property type="component" value="Chromosome"/>
</dbReference>
<proteinExistence type="predicted"/>
<sequence>MQHLLTSADALLSKLGPFNHLLDSLAQHIAPQASAQASTCPQCECYDYCTEIRCSHGYARLERCYQGPDRRIGCDC</sequence>
<dbReference type="AlphaFoldDB" id="A0A4P6JK28"/>
<dbReference type="RefSeq" id="WP_129886087.1">
    <property type="nucleotide sequence ID" value="NZ_CP035758.1"/>
</dbReference>
<reference evidence="1 2" key="1">
    <citation type="submission" date="2019-01" db="EMBL/GenBank/DDBJ databases">
        <title>Ktedonosporobacter rubrisoli SCAWS-G2.</title>
        <authorList>
            <person name="Huang Y."/>
            <person name="Yan B."/>
        </authorList>
    </citation>
    <scope>NUCLEOTIDE SEQUENCE [LARGE SCALE GENOMIC DNA]</scope>
    <source>
        <strain evidence="1 2">SCAWS-G2</strain>
    </source>
</reference>
<protein>
    <submittedName>
        <fullName evidence="1">Uncharacterized protein</fullName>
    </submittedName>
</protein>
<evidence type="ECO:0000313" key="2">
    <source>
        <dbReference type="Proteomes" id="UP000290365"/>
    </source>
</evidence>
<dbReference type="KEGG" id="kbs:EPA93_05515"/>
<accession>A0A4P6JK28</accession>